<feature type="domain" description="FAS1-like dehydratase" evidence="2">
    <location>
        <begin position="4"/>
        <end position="149"/>
    </location>
</feature>
<evidence type="ECO:0000313" key="4">
    <source>
        <dbReference type="Proteomes" id="UP001235547"/>
    </source>
</evidence>
<dbReference type="InterPro" id="IPR029069">
    <property type="entry name" value="HotDog_dom_sf"/>
</dbReference>
<organism evidence="3 4">
    <name type="scientific">Sinorhizobium numidicum</name>
    <dbReference type="NCBI Taxonomy" id="680248"/>
    <lineage>
        <taxon>Bacteria</taxon>
        <taxon>Pseudomonadati</taxon>
        <taxon>Pseudomonadota</taxon>
        <taxon>Alphaproteobacteria</taxon>
        <taxon>Hyphomicrobiales</taxon>
        <taxon>Rhizobiaceae</taxon>
        <taxon>Sinorhizobium/Ensifer group</taxon>
        <taxon>Sinorhizobium</taxon>
    </lineage>
</organism>
<protein>
    <submittedName>
        <fullName evidence="3">MaoC family dehydratase N-terminal domain-containing protein</fullName>
    </submittedName>
</protein>
<dbReference type="CDD" id="cd03441">
    <property type="entry name" value="R_hydratase_like"/>
    <property type="match status" value="1"/>
</dbReference>
<keyword evidence="4" id="KW-1185">Reference proteome</keyword>
<name>A0ABY8D3G2_9HYPH</name>
<evidence type="ECO:0000256" key="1">
    <source>
        <dbReference type="SAM" id="MobiDB-lite"/>
    </source>
</evidence>
<dbReference type="EMBL" id="CP120372">
    <property type="protein sequence ID" value="WEX85409.1"/>
    <property type="molecule type" value="Genomic_DNA"/>
</dbReference>
<dbReference type="SUPFAM" id="SSF54637">
    <property type="entry name" value="Thioesterase/thiol ester dehydrase-isomerase"/>
    <property type="match status" value="1"/>
</dbReference>
<feature type="region of interest" description="Disordered" evidence="1">
    <location>
        <begin position="54"/>
        <end position="96"/>
    </location>
</feature>
<dbReference type="Gene3D" id="3.10.129.10">
    <property type="entry name" value="Hotdog Thioesterase"/>
    <property type="match status" value="1"/>
</dbReference>
<evidence type="ECO:0000259" key="2">
    <source>
        <dbReference type="Pfam" id="PF13452"/>
    </source>
</evidence>
<sequence>MTSNKFPVEASHIMMFARAIGNESPVYMDASAAQREEAAGIIAPPTFVAAAAQFDPDPDDTLRPRPGQPWLGSGRNPSGIDRPDSASGGGALHAEQHYEYHQPLRVGDVLTVSHLPGRTWDKEGRRSGKLTFSETLTEYRNQNNELIITARSVGVRTERPVG</sequence>
<keyword evidence="3" id="KW-0614">Plasmid</keyword>
<reference evidence="3 4" key="1">
    <citation type="submission" date="2023-03" db="EMBL/GenBank/DDBJ databases">
        <authorList>
            <person name="Kaur S."/>
            <person name="Espinosa-Saiz D."/>
            <person name="Velazquez E."/>
            <person name="Menendez E."/>
            <person name="diCenzo G.C."/>
        </authorList>
    </citation>
    <scope>NUCLEOTIDE SEQUENCE [LARGE SCALE GENOMIC DNA]</scope>
    <source>
        <strain evidence="3 4">LMG 27395</strain>
        <plasmid evidence="3 4">unnamed</plasmid>
    </source>
</reference>
<dbReference type="RefSeq" id="WP_280736320.1">
    <property type="nucleotide sequence ID" value="NZ_CP120369.1"/>
</dbReference>
<proteinExistence type="predicted"/>
<dbReference type="Pfam" id="PF13452">
    <property type="entry name" value="FAS1_DH_region"/>
    <property type="match status" value="1"/>
</dbReference>
<evidence type="ECO:0000313" key="3">
    <source>
        <dbReference type="EMBL" id="WEX85409.1"/>
    </source>
</evidence>
<accession>A0ABY8D3G2</accession>
<dbReference type="Proteomes" id="UP001235547">
    <property type="component" value="Plasmid unnamed"/>
</dbReference>
<gene>
    <name evidence="3" type="ORF">PYH38_006370</name>
</gene>
<dbReference type="InterPro" id="IPR039569">
    <property type="entry name" value="FAS1-like_DH_region"/>
</dbReference>
<geneLocation type="plasmid" evidence="3 4">
    <name>unnamed</name>
</geneLocation>